<dbReference type="AlphaFoldDB" id="A0A397V3R7"/>
<organism evidence="2 3">
    <name type="scientific">Gigaspora rosea</name>
    <dbReference type="NCBI Taxonomy" id="44941"/>
    <lineage>
        <taxon>Eukaryota</taxon>
        <taxon>Fungi</taxon>
        <taxon>Fungi incertae sedis</taxon>
        <taxon>Mucoromycota</taxon>
        <taxon>Glomeromycotina</taxon>
        <taxon>Glomeromycetes</taxon>
        <taxon>Diversisporales</taxon>
        <taxon>Gigasporaceae</taxon>
        <taxon>Gigaspora</taxon>
    </lineage>
</organism>
<sequence length="757" mass="84987">MPSDTIVSSPSETIKKFEASLQIIKNQLEKDLKCSKSQENFIDYMEKLLVDYQNEIDKLNEKILVLYRFKGSFLRNKNSNDTIDMAQQPGSSRLSLPENQTTIQKHGIKENLDIIFDARNRFERLVLDIYPRANARAINAENRVNNPPINLNMAAVNRQQIYLNIQTALAQISPYLGQEPPDDYCNRIERAIGYADTMIADANHANVKTFTDAHKADIYKSKMAGKYLLIPPQHADNNIDTPVRFRVWLGAKYQQEMVENQQLAIQRLSEEKFMPFDTSKTYKTRIRPLLLANDLYKKVSNMVSAKPVQSKKNIKVNSNEELADRIDKLSINKALLKGFEAGVHAVVKSSKYRCSNCNRTEHNSCKCPRKKKSNFKKSSKNKKGKINTVTLDLGSDSGSDTNSSSGDDSGSDSENTSSDAESDHSLNIHKKLNEKFGTITTPLFQPEAETSKTSADFEDDEFIDDPMEIDFVQRKEPATDVVTTKCKIKRLIIPAATVNPGANFLIISKNIAKRLKLDIDTREKHDLRGIATVPTESLGIVRNVPINFAQDKYDYNLLTSKRELKLIYNGKENEIPLLCMTEGTILKGYKPLHAPAGFSLDTDNSTLAEQVPKDIFIAESKAEIITKSKKIKSLESMIKILEVSEPNHLVSAPSNNNISKYFIRRKSMDQAGKINNIISDYTDDKSIAEQWLKEPTSKPEFPRVDTVIIPKPKNYMSLLIESNAKMRPSLEALPLPIGGIGAIPVVASSLMSPSDSG</sequence>
<accession>A0A397V3R7</accession>
<dbReference type="EMBL" id="QKWP01000734">
    <property type="protein sequence ID" value="RIB15569.1"/>
    <property type="molecule type" value="Genomic_DNA"/>
</dbReference>
<evidence type="ECO:0008006" key="4">
    <source>
        <dbReference type="Google" id="ProtNLM"/>
    </source>
</evidence>
<proteinExistence type="predicted"/>
<feature type="compositionally biased region" description="Low complexity" evidence="1">
    <location>
        <begin position="391"/>
        <end position="419"/>
    </location>
</feature>
<feature type="region of interest" description="Disordered" evidence="1">
    <location>
        <begin position="358"/>
        <end position="427"/>
    </location>
</feature>
<protein>
    <recommendedName>
        <fullName evidence="4">CCHC-type domain-containing protein</fullName>
    </recommendedName>
</protein>
<name>A0A397V3R7_9GLOM</name>
<dbReference type="OrthoDB" id="2345504at2759"/>
<evidence type="ECO:0000256" key="1">
    <source>
        <dbReference type="SAM" id="MobiDB-lite"/>
    </source>
</evidence>
<dbReference type="Proteomes" id="UP000266673">
    <property type="component" value="Unassembled WGS sequence"/>
</dbReference>
<reference evidence="2 3" key="1">
    <citation type="submission" date="2018-06" db="EMBL/GenBank/DDBJ databases">
        <title>Comparative genomics reveals the genomic features of Rhizophagus irregularis, R. cerebriforme, R. diaphanum and Gigaspora rosea, and their symbiotic lifestyle signature.</title>
        <authorList>
            <person name="Morin E."/>
            <person name="San Clemente H."/>
            <person name="Chen E.C.H."/>
            <person name="De La Providencia I."/>
            <person name="Hainaut M."/>
            <person name="Kuo A."/>
            <person name="Kohler A."/>
            <person name="Murat C."/>
            <person name="Tang N."/>
            <person name="Roy S."/>
            <person name="Loubradou J."/>
            <person name="Henrissat B."/>
            <person name="Grigoriev I.V."/>
            <person name="Corradi N."/>
            <person name="Roux C."/>
            <person name="Martin F.M."/>
        </authorList>
    </citation>
    <scope>NUCLEOTIDE SEQUENCE [LARGE SCALE GENOMIC DNA]</scope>
    <source>
        <strain evidence="2 3">DAOM 194757</strain>
    </source>
</reference>
<keyword evidence="3" id="KW-1185">Reference proteome</keyword>
<comment type="caution">
    <text evidence="2">The sequence shown here is derived from an EMBL/GenBank/DDBJ whole genome shotgun (WGS) entry which is preliminary data.</text>
</comment>
<evidence type="ECO:0000313" key="2">
    <source>
        <dbReference type="EMBL" id="RIB15569.1"/>
    </source>
</evidence>
<gene>
    <name evidence="2" type="ORF">C2G38_2192057</name>
</gene>
<evidence type="ECO:0000313" key="3">
    <source>
        <dbReference type="Proteomes" id="UP000266673"/>
    </source>
</evidence>
<feature type="compositionally biased region" description="Basic residues" evidence="1">
    <location>
        <begin position="367"/>
        <end position="385"/>
    </location>
</feature>